<keyword evidence="1" id="KW-0812">Transmembrane</keyword>
<dbReference type="InterPro" id="IPR045428">
    <property type="entry name" value="EACC1"/>
</dbReference>
<sequence>MHVDLALSSSRLPDRRLQDMTRDICVQLNQEQDMAAEIPTAPGESGSKGDMVTLGTLALTFMSSGAAVALFEVAKAYFERDKSLVLKMKNEQGQEFEVTADNLSSGQIDETLKMAKQFIH</sequence>
<dbReference type="Proteomes" id="UP001056291">
    <property type="component" value="Chromosome"/>
</dbReference>
<gene>
    <name evidence="2" type="ORF">NBZ79_03500</name>
</gene>
<reference evidence="2" key="1">
    <citation type="submission" date="2022-06" db="EMBL/GenBank/DDBJ databases">
        <title>Sneathiella actinostolidae sp. nov., isolated from a sea anemonein the Western Pacific Ocean.</title>
        <authorList>
            <person name="Wei M.J."/>
        </authorList>
    </citation>
    <scope>NUCLEOTIDE SEQUENCE</scope>
    <source>
        <strain evidence="2">PHK-P5</strain>
    </source>
</reference>
<dbReference type="Pfam" id="PF19953">
    <property type="entry name" value="EACC1"/>
    <property type="match status" value="1"/>
</dbReference>
<dbReference type="RefSeq" id="WP_251935578.1">
    <property type="nucleotide sequence ID" value="NZ_CP098747.1"/>
</dbReference>
<evidence type="ECO:0000313" key="2">
    <source>
        <dbReference type="EMBL" id="USG62040.1"/>
    </source>
</evidence>
<evidence type="ECO:0000313" key="3">
    <source>
        <dbReference type="Proteomes" id="UP001056291"/>
    </source>
</evidence>
<keyword evidence="3" id="KW-1185">Reference proteome</keyword>
<proteinExistence type="predicted"/>
<accession>A0ABY4W4C1</accession>
<keyword evidence="1" id="KW-1133">Transmembrane helix</keyword>
<protein>
    <submittedName>
        <fullName evidence="2">Uncharacterized protein</fullName>
    </submittedName>
</protein>
<name>A0ABY4W4C1_9PROT</name>
<keyword evidence="1" id="KW-0472">Membrane</keyword>
<feature type="transmembrane region" description="Helical" evidence="1">
    <location>
        <begin position="57"/>
        <end position="78"/>
    </location>
</feature>
<evidence type="ECO:0000256" key="1">
    <source>
        <dbReference type="SAM" id="Phobius"/>
    </source>
</evidence>
<organism evidence="2 3">
    <name type="scientific">Sneathiella marina</name>
    <dbReference type="NCBI Taxonomy" id="2950108"/>
    <lineage>
        <taxon>Bacteria</taxon>
        <taxon>Pseudomonadati</taxon>
        <taxon>Pseudomonadota</taxon>
        <taxon>Alphaproteobacteria</taxon>
        <taxon>Sneathiellales</taxon>
        <taxon>Sneathiellaceae</taxon>
        <taxon>Sneathiella</taxon>
    </lineage>
</organism>
<dbReference type="EMBL" id="CP098747">
    <property type="protein sequence ID" value="USG62040.1"/>
    <property type="molecule type" value="Genomic_DNA"/>
</dbReference>